<proteinExistence type="inferred from homology"/>
<dbReference type="CDD" id="cd02248">
    <property type="entry name" value="Peptidase_C1A"/>
    <property type="match status" value="1"/>
</dbReference>
<dbReference type="InterPro" id="IPR039417">
    <property type="entry name" value="Peptidase_C1A_papain-like"/>
</dbReference>
<dbReference type="Pfam" id="PF00112">
    <property type="entry name" value="Peptidase_C1"/>
    <property type="match status" value="1"/>
</dbReference>
<organism evidence="7 8">
    <name type="scientific">Euplotes crassus</name>
    <dbReference type="NCBI Taxonomy" id="5936"/>
    <lineage>
        <taxon>Eukaryota</taxon>
        <taxon>Sar</taxon>
        <taxon>Alveolata</taxon>
        <taxon>Ciliophora</taxon>
        <taxon>Intramacronucleata</taxon>
        <taxon>Spirotrichea</taxon>
        <taxon>Hypotrichia</taxon>
        <taxon>Euplotida</taxon>
        <taxon>Euplotidae</taxon>
        <taxon>Moneuplotes</taxon>
    </lineage>
</organism>
<dbReference type="Proteomes" id="UP001295684">
    <property type="component" value="Unassembled WGS sequence"/>
</dbReference>
<dbReference type="InterPro" id="IPR000668">
    <property type="entry name" value="Peptidase_C1A_C"/>
</dbReference>
<evidence type="ECO:0000313" key="8">
    <source>
        <dbReference type="Proteomes" id="UP001295684"/>
    </source>
</evidence>
<protein>
    <submittedName>
        <fullName evidence="7">Uncharacterized protein</fullName>
    </submittedName>
</protein>
<evidence type="ECO:0000259" key="6">
    <source>
        <dbReference type="SMART" id="SM00848"/>
    </source>
</evidence>
<reference evidence="7" key="1">
    <citation type="submission" date="2023-07" db="EMBL/GenBank/DDBJ databases">
        <authorList>
            <consortium name="AG Swart"/>
            <person name="Singh M."/>
            <person name="Singh A."/>
            <person name="Seah K."/>
            <person name="Emmerich C."/>
        </authorList>
    </citation>
    <scope>NUCLEOTIDE SEQUENCE</scope>
    <source>
        <strain evidence="7">DP1</strain>
    </source>
</reference>
<evidence type="ECO:0000256" key="4">
    <source>
        <dbReference type="SAM" id="SignalP"/>
    </source>
</evidence>
<dbReference type="SMART" id="SM00848">
    <property type="entry name" value="Inhibitor_I29"/>
    <property type="match status" value="1"/>
</dbReference>
<comment type="caution">
    <text evidence="7">The sequence shown here is derived from an EMBL/GenBank/DDBJ whole genome shotgun (WGS) entry which is preliminary data.</text>
</comment>
<feature type="domain" description="Cathepsin propeptide inhibitor" evidence="6">
    <location>
        <begin position="32"/>
        <end position="88"/>
    </location>
</feature>
<dbReference type="PANTHER" id="PTHR12411">
    <property type="entry name" value="CYSTEINE PROTEASE FAMILY C1-RELATED"/>
    <property type="match status" value="1"/>
</dbReference>
<dbReference type="InterPro" id="IPR013201">
    <property type="entry name" value="Prot_inhib_I29"/>
</dbReference>
<comment type="similarity">
    <text evidence="1">Belongs to the peptidase C1 family.</text>
</comment>
<dbReference type="InterPro" id="IPR000169">
    <property type="entry name" value="Pept_cys_AS"/>
</dbReference>
<gene>
    <name evidence="7" type="ORF">ECRASSUSDP1_LOCUS8462</name>
</gene>
<dbReference type="PROSITE" id="PS00139">
    <property type="entry name" value="THIOL_PROTEASE_CYS"/>
    <property type="match status" value="1"/>
</dbReference>
<keyword evidence="2" id="KW-0865">Zymogen</keyword>
<keyword evidence="3" id="KW-1015">Disulfide bond</keyword>
<dbReference type="GO" id="GO:0006508">
    <property type="term" value="P:proteolysis"/>
    <property type="evidence" value="ECO:0007669"/>
    <property type="project" value="InterPro"/>
</dbReference>
<accession>A0AAD1UEA2</accession>
<evidence type="ECO:0000313" key="7">
    <source>
        <dbReference type="EMBL" id="CAI2367184.1"/>
    </source>
</evidence>
<feature type="domain" description="Peptidase C1A papain C-terminal" evidence="5">
    <location>
        <begin position="108"/>
        <end position="329"/>
    </location>
</feature>
<dbReference type="EMBL" id="CAMPGE010008279">
    <property type="protein sequence ID" value="CAI2367184.1"/>
    <property type="molecule type" value="Genomic_DNA"/>
</dbReference>
<dbReference type="Gene3D" id="3.90.70.10">
    <property type="entry name" value="Cysteine proteinases"/>
    <property type="match status" value="1"/>
</dbReference>
<evidence type="ECO:0000256" key="3">
    <source>
        <dbReference type="ARBA" id="ARBA00023157"/>
    </source>
</evidence>
<keyword evidence="4" id="KW-0732">Signal</keyword>
<keyword evidence="8" id="KW-1185">Reference proteome</keyword>
<dbReference type="SUPFAM" id="SSF54001">
    <property type="entry name" value="Cysteine proteinases"/>
    <property type="match status" value="1"/>
</dbReference>
<evidence type="ECO:0000259" key="5">
    <source>
        <dbReference type="SMART" id="SM00645"/>
    </source>
</evidence>
<feature type="signal peptide" evidence="4">
    <location>
        <begin position="1"/>
        <end position="21"/>
    </location>
</feature>
<sequence length="330" mass="36181">MRALIITALAAVAIGLFMVSSEHPDSVALNDFSRFVQDFGASYDSDDEYMFRLEVFKRNMATIEELSARHPLATFGVNKFADRTQEEKDALVNRGNTRRSQNKQYTNVCKSFDLKDTGKDGNWLSLMGEARDQGSCGGCWAFSVSGVVEGQYAISRGLSKVDRRLSPQFLIDCDPKNSGCGGGFESDAFDWLETHDMCFDDDYSYTAKTGSCKKQCTTGIRPKSCHQVGYHNSKNAAIAIQHGPIDVAIDADDLFHYQGGILTGGSNYGLNHAIMGVAVTRNDKAANGDSLDSVTIRNSWGPSWGESGNFRVALESNALGWNEDANYVTF</sequence>
<name>A0AAD1UEA2_EUPCR</name>
<evidence type="ECO:0000256" key="1">
    <source>
        <dbReference type="ARBA" id="ARBA00008455"/>
    </source>
</evidence>
<feature type="chain" id="PRO_5042205969" evidence="4">
    <location>
        <begin position="22"/>
        <end position="330"/>
    </location>
</feature>
<evidence type="ECO:0000256" key="2">
    <source>
        <dbReference type="ARBA" id="ARBA00023145"/>
    </source>
</evidence>
<dbReference type="InterPro" id="IPR038765">
    <property type="entry name" value="Papain-like_cys_pep_sf"/>
</dbReference>
<dbReference type="Pfam" id="PF08246">
    <property type="entry name" value="Inhibitor_I29"/>
    <property type="match status" value="1"/>
</dbReference>
<dbReference type="SMART" id="SM00645">
    <property type="entry name" value="Pept_C1"/>
    <property type="match status" value="1"/>
</dbReference>
<dbReference type="InterPro" id="IPR013128">
    <property type="entry name" value="Peptidase_C1A"/>
</dbReference>
<dbReference type="AlphaFoldDB" id="A0AAD1UEA2"/>
<dbReference type="GO" id="GO:0008234">
    <property type="term" value="F:cysteine-type peptidase activity"/>
    <property type="evidence" value="ECO:0007669"/>
    <property type="project" value="InterPro"/>
</dbReference>